<protein>
    <submittedName>
        <fullName evidence="1">Uncharacterized protein</fullName>
    </submittedName>
</protein>
<keyword evidence="2" id="KW-1185">Reference proteome</keyword>
<dbReference type="AlphaFoldDB" id="A0AA88JCA6"/>
<name>A0AA88JCA6_FICCA</name>
<evidence type="ECO:0000313" key="2">
    <source>
        <dbReference type="Proteomes" id="UP001187192"/>
    </source>
</evidence>
<reference evidence="1" key="1">
    <citation type="submission" date="2023-07" db="EMBL/GenBank/DDBJ databases">
        <title>draft genome sequence of fig (Ficus carica).</title>
        <authorList>
            <person name="Takahashi T."/>
            <person name="Nishimura K."/>
        </authorList>
    </citation>
    <scope>NUCLEOTIDE SEQUENCE</scope>
</reference>
<sequence>MRSDSNGSLRSTFLWFIGPRDGGEGHMVKTLTKASPREEDWRCEKEQGVDKTLVRVCYLYSTRSSERSYEVGGSGCPQGFFPSDVASRLARCAIVGNAVVTCGGGPTVAYPL</sequence>
<comment type="caution">
    <text evidence="1">The sequence shown here is derived from an EMBL/GenBank/DDBJ whole genome shotgun (WGS) entry which is preliminary data.</text>
</comment>
<gene>
    <name evidence="1" type="ORF">TIFTF001_035968</name>
</gene>
<dbReference type="Proteomes" id="UP001187192">
    <property type="component" value="Unassembled WGS sequence"/>
</dbReference>
<dbReference type="EMBL" id="BTGU01000379">
    <property type="protein sequence ID" value="GMN66906.1"/>
    <property type="molecule type" value="Genomic_DNA"/>
</dbReference>
<organism evidence="1 2">
    <name type="scientific">Ficus carica</name>
    <name type="common">Common fig</name>
    <dbReference type="NCBI Taxonomy" id="3494"/>
    <lineage>
        <taxon>Eukaryota</taxon>
        <taxon>Viridiplantae</taxon>
        <taxon>Streptophyta</taxon>
        <taxon>Embryophyta</taxon>
        <taxon>Tracheophyta</taxon>
        <taxon>Spermatophyta</taxon>
        <taxon>Magnoliopsida</taxon>
        <taxon>eudicotyledons</taxon>
        <taxon>Gunneridae</taxon>
        <taxon>Pentapetalae</taxon>
        <taxon>rosids</taxon>
        <taxon>fabids</taxon>
        <taxon>Rosales</taxon>
        <taxon>Moraceae</taxon>
        <taxon>Ficeae</taxon>
        <taxon>Ficus</taxon>
    </lineage>
</organism>
<proteinExistence type="predicted"/>
<evidence type="ECO:0000313" key="1">
    <source>
        <dbReference type="EMBL" id="GMN66906.1"/>
    </source>
</evidence>
<accession>A0AA88JCA6</accession>